<dbReference type="RefSeq" id="WP_262875057.1">
    <property type="nucleotide sequence ID" value="NZ_BAABKW010000016.1"/>
</dbReference>
<accession>A0ABW2HHQ4</accession>
<evidence type="ECO:0000313" key="2">
    <source>
        <dbReference type="Proteomes" id="UP001596507"/>
    </source>
</evidence>
<proteinExistence type="predicted"/>
<reference evidence="2" key="1">
    <citation type="journal article" date="2019" name="Int. J. Syst. Evol. Microbiol.">
        <title>The Global Catalogue of Microorganisms (GCM) 10K type strain sequencing project: providing services to taxonomists for standard genome sequencing and annotation.</title>
        <authorList>
            <consortium name="The Broad Institute Genomics Platform"/>
            <consortium name="The Broad Institute Genome Sequencing Center for Infectious Disease"/>
            <person name="Wu L."/>
            <person name="Ma J."/>
        </authorList>
    </citation>
    <scope>NUCLEOTIDE SEQUENCE [LARGE SCALE GENOMIC DNA]</scope>
    <source>
        <strain evidence="2">CGMCC 1.15772</strain>
    </source>
</reference>
<organism evidence="1 2">
    <name type="scientific">Microbacterium fluvii</name>
    <dbReference type="NCBI Taxonomy" id="415215"/>
    <lineage>
        <taxon>Bacteria</taxon>
        <taxon>Bacillati</taxon>
        <taxon>Actinomycetota</taxon>
        <taxon>Actinomycetes</taxon>
        <taxon>Micrococcales</taxon>
        <taxon>Microbacteriaceae</taxon>
        <taxon>Microbacterium</taxon>
    </lineage>
</organism>
<protein>
    <submittedName>
        <fullName evidence="1">Uncharacterized protein</fullName>
    </submittedName>
</protein>
<sequence length="142" mass="15472">MLSEVGPSAGLTITDGESRGLAHAHSLHFGSQDLVRVAGFAARSGFTLVRFYLADAYLQPLPAGEDEELSDELVEIFQRDGDREVVAALDDDFDGLFVVGIELRSHATGLSMLLRRKGYIDTPVKDEATTLLTAAWQKLHLT</sequence>
<dbReference type="Proteomes" id="UP001596507">
    <property type="component" value="Unassembled WGS sequence"/>
</dbReference>
<name>A0ABW2HHQ4_9MICO</name>
<evidence type="ECO:0000313" key="1">
    <source>
        <dbReference type="EMBL" id="MFC7270126.1"/>
    </source>
</evidence>
<comment type="caution">
    <text evidence="1">The sequence shown here is derived from an EMBL/GenBank/DDBJ whole genome shotgun (WGS) entry which is preliminary data.</text>
</comment>
<gene>
    <name evidence="1" type="ORF">ACFQRL_14275</name>
</gene>
<dbReference type="EMBL" id="JBHTBE010000004">
    <property type="protein sequence ID" value="MFC7270126.1"/>
    <property type="molecule type" value="Genomic_DNA"/>
</dbReference>
<keyword evidence="2" id="KW-1185">Reference proteome</keyword>